<dbReference type="Pfam" id="PF07715">
    <property type="entry name" value="Plug"/>
    <property type="match status" value="1"/>
</dbReference>
<dbReference type="AlphaFoldDB" id="A0A2X1CDS7"/>
<reference evidence="14 15" key="1">
    <citation type="submission" date="2018-06" db="EMBL/GenBank/DDBJ databases">
        <authorList>
            <consortium name="Pathogen Informatics"/>
            <person name="Doyle S."/>
        </authorList>
    </citation>
    <scope>NUCLEOTIDE SEQUENCE [LARGE SCALE GENOMIC DNA]</scope>
    <source>
        <strain evidence="14 15">NCTC11165</strain>
    </source>
</reference>
<gene>
    <name evidence="14" type="primary">btuB_12</name>
    <name evidence="14" type="ORF">NCTC11165_03048</name>
</gene>
<dbReference type="PANTHER" id="PTHR47234:SF1">
    <property type="entry name" value="TONB-DEPENDENT RECEPTOR"/>
    <property type="match status" value="1"/>
</dbReference>
<dbReference type="RefSeq" id="WP_128116426.1">
    <property type="nucleotide sequence ID" value="NZ_UAQM01000048.1"/>
</dbReference>
<keyword evidence="5 10" id="KW-0812">Transmembrane</keyword>
<dbReference type="GO" id="GO:0009279">
    <property type="term" value="C:cell outer membrane"/>
    <property type="evidence" value="ECO:0007669"/>
    <property type="project" value="UniProtKB-SubCell"/>
</dbReference>
<keyword evidence="8 10" id="KW-0472">Membrane</keyword>
<proteinExistence type="inferred from homology"/>
<dbReference type="Pfam" id="PF00593">
    <property type="entry name" value="TonB_dep_Rec_b-barrel"/>
    <property type="match status" value="1"/>
</dbReference>
<dbReference type="InterPro" id="IPR037066">
    <property type="entry name" value="Plug_dom_sf"/>
</dbReference>
<evidence type="ECO:0000256" key="3">
    <source>
        <dbReference type="ARBA" id="ARBA00022452"/>
    </source>
</evidence>
<sequence length="811" mass="85340">MNAYRSSLFAGAALATVAGVAQAQTPAPAQINFSIAPGPLGGALNAYASQAGRQLMFTSDQVAGRRTQGLSGRMTPDEALNRLLSGSGLTAVRSTSGAWVLQRVTTEELATTTLEEVVVTGTLLRGPGDTPSPVTVIRREDLDRAGRATVAEALAALPQNYAGSGTPTAALVGSDPMQSNSGLATGVNLRGLGPDSTLVLVNGRRMAGAGGRGDFADVSAVPTAAVDRVDVLLDGASALYGADAVGGVVNIILRRDFDGQESRLRIGASEGGAESVIAAHTWGRTWSNGQVLASYEFERQNALSTLDRPYTATGDLRPFGGTDHRTYYSAPGNLVRFDSASGGYVVTHAIRPGSNGVATSPSNFAAGQQNYGNTRVGGALTPEFDRQAAYVYARQSLGETLELTGDLRFSQRDFETESLTPTTIATVTAANPHFVSPTGAASHSVAYAFGEDIGASRRSGRSRSLGATLGARAFLPAGWEAEAFLTYGAERSDDQRTGMLQSTFLQEALGNTAENPATPFSASRDGFLNLFGSGAANTRAVLDFISSGWSRYTDESEVASANLIVQGVALQLPGGDMRVAAGAQFRTESLRNRGTTFTSGLAPTSTQAPDKDREVSAAFIEIRAPLVGEANARPGIQRLELSLAGRVEEYDDIGSTANPKVGLIWSPLADLTMRANWGTSFRAPAMVELAERRYISATFVADTVGQQVALFEGGGNPDLKPETAETFTIGFDYRPADRPWRFGATWFDIDFSDQIGRPALDNLTQVLLDPNLAPFVRRIDRTSAADRAAVDALITSPAFLLPGVLRRTPSG</sequence>
<evidence type="ECO:0000256" key="2">
    <source>
        <dbReference type="ARBA" id="ARBA00022448"/>
    </source>
</evidence>
<dbReference type="Gene3D" id="2.40.170.20">
    <property type="entry name" value="TonB-dependent receptor, beta-barrel domain"/>
    <property type="match status" value="1"/>
</dbReference>
<dbReference type="SUPFAM" id="SSF56935">
    <property type="entry name" value="Porins"/>
    <property type="match status" value="1"/>
</dbReference>
<dbReference type="GO" id="GO:0006826">
    <property type="term" value="P:iron ion transport"/>
    <property type="evidence" value="ECO:0007669"/>
    <property type="project" value="UniProtKB-KW"/>
</dbReference>
<keyword evidence="2 10" id="KW-0813">Transport</keyword>
<evidence type="ECO:0000259" key="13">
    <source>
        <dbReference type="SMART" id="SM00965"/>
    </source>
</evidence>
<dbReference type="InterPro" id="IPR012910">
    <property type="entry name" value="Plug_dom"/>
</dbReference>
<evidence type="ECO:0000256" key="5">
    <source>
        <dbReference type="ARBA" id="ARBA00022692"/>
    </source>
</evidence>
<evidence type="ECO:0000256" key="7">
    <source>
        <dbReference type="ARBA" id="ARBA00023077"/>
    </source>
</evidence>
<protein>
    <submittedName>
        <fullName evidence="14">Outer membrane cobalamin translocator</fullName>
    </submittedName>
</protein>
<keyword evidence="6" id="KW-0408">Iron</keyword>
<comment type="subcellular location">
    <subcellularLocation>
        <location evidence="1 10">Cell outer membrane</location>
        <topology evidence="1 10">Multi-pass membrane protein</topology>
    </subcellularLocation>
</comment>
<dbReference type="Gene3D" id="3.55.50.30">
    <property type="match status" value="1"/>
</dbReference>
<keyword evidence="4" id="KW-0406">Ion transport</keyword>
<feature type="chain" id="PRO_5015992128" evidence="12">
    <location>
        <begin position="24"/>
        <end position="811"/>
    </location>
</feature>
<feature type="domain" description="Secretin/TonB short N-terminal" evidence="13">
    <location>
        <begin position="53"/>
        <end position="104"/>
    </location>
</feature>
<dbReference type="InterPro" id="IPR000531">
    <property type="entry name" value="Beta-barrel_TonB"/>
</dbReference>
<dbReference type="Proteomes" id="UP000250358">
    <property type="component" value="Unassembled WGS sequence"/>
</dbReference>
<evidence type="ECO:0000256" key="6">
    <source>
        <dbReference type="ARBA" id="ARBA00023004"/>
    </source>
</evidence>
<keyword evidence="9 10" id="KW-0998">Cell outer membrane</keyword>
<feature type="signal peptide" evidence="12">
    <location>
        <begin position="1"/>
        <end position="23"/>
    </location>
</feature>
<evidence type="ECO:0000313" key="15">
    <source>
        <dbReference type="Proteomes" id="UP000250358"/>
    </source>
</evidence>
<evidence type="ECO:0000256" key="8">
    <source>
        <dbReference type="ARBA" id="ARBA00023136"/>
    </source>
</evidence>
<dbReference type="InterPro" id="IPR036942">
    <property type="entry name" value="Beta-barrel_TonB_sf"/>
</dbReference>
<keyword evidence="12" id="KW-0732">Signal</keyword>
<evidence type="ECO:0000256" key="11">
    <source>
        <dbReference type="RuleBase" id="RU003357"/>
    </source>
</evidence>
<evidence type="ECO:0000256" key="12">
    <source>
        <dbReference type="SAM" id="SignalP"/>
    </source>
</evidence>
<organism evidence="14 15">
    <name type="scientific">Brevundimonas diminuta</name>
    <name type="common">Pseudomonas diminuta</name>
    <dbReference type="NCBI Taxonomy" id="293"/>
    <lineage>
        <taxon>Bacteria</taxon>
        <taxon>Pseudomonadati</taxon>
        <taxon>Pseudomonadota</taxon>
        <taxon>Alphaproteobacteria</taxon>
        <taxon>Caulobacterales</taxon>
        <taxon>Caulobacteraceae</taxon>
        <taxon>Brevundimonas</taxon>
    </lineage>
</organism>
<accession>A0A2X1CDS7</accession>
<evidence type="ECO:0000256" key="10">
    <source>
        <dbReference type="PROSITE-ProRule" id="PRU01360"/>
    </source>
</evidence>
<evidence type="ECO:0000256" key="9">
    <source>
        <dbReference type="ARBA" id="ARBA00023237"/>
    </source>
</evidence>
<dbReference type="InterPro" id="IPR011662">
    <property type="entry name" value="Secretin/TonB_short_N"/>
</dbReference>
<evidence type="ECO:0000313" key="14">
    <source>
        <dbReference type="EMBL" id="SPU46705.1"/>
    </source>
</evidence>
<name>A0A2X1CDS7_BREDI</name>
<comment type="similarity">
    <text evidence="10 11">Belongs to the TonB-dependent receptor family.</text>
</comment>
<dbReference type="Gene3D" id="2.170.130.10">
    <property type="entry name" value="TonB-dependent receptor, plug domain"/>
    <property type="match status" value="1"/>
</dbReference>
<evidence type="ECO:0000256" key="4">
    <source>
        <dbReference type="ARBA" id="ARBA00022496"/>
    </source>
</evidence>
<dbReference type="SMART" id="SM00965">
    <property type="entry name" value="STN"/>
    <property type="match status" value="1"/>
</dbReference>
<dbReference type="PROSITE" id="PS52016">
    <property type="entry name" value="TONB_DEPENDENT_REC_3"/>
    <property type="match status" value="1"/>
</dbReference>
<keyword evidence="3 10" id="KW-1134">Transmembrane beta strand</keyword>
<dbReference type="InterPro" id="IPR039426">
    <property type="entry name" value="TonB-dep_rcpt-like"/>
</dbReference>
<evidence type="ECO:0000256" key="1">
    <source>
        <dbReference type="ARBA" id="ARBA00004571"/>
    </source>
</evidence>
<dbReference type="EMBL" id="UAQM01000048">
    <property type="protein sequence ID" value="SPU46705.1"/>
    <property type="molecule type" value="Genomic_DNA"/>
</dbReference>
<keyword evidence="7 11" id="KW-0798">TonB box</keyword>
<keyword evidence="4" id="KW-0410">Iron transport</keyword>
<dbReference type="Pfam" id="PF07660">
    <property type="entry name" value="STN"/>
    <property type="match status" value="1"/>
</dbReference>
<dbReference type="PANTHER" id="PTHR47234">
    <property type="match status" value="1"/>
</dbReference>